<evidence type="ECO:0000313" key="5">
    <source>
        <dbReference type="Proteomes" id="UP000542889"/>
    </source>
</evidence>
<dbReference type="Pfam" id="PF01183">
    <property type="entry name" value="Glyco_hydro_25"/>
    <property type="match status" value="1"/>
</dbReference>
<feature type="compositionally biased region" description="Low complexity" evidence="2">
    <location>
        <begin position="234"/>
        <end position="252"/>
    </location>
</feature>
<name>A0A7Y7QGY3_LACRH</name>
<dbReference type="GO" id="GO:0009253">
    <property type="term" value="P:peptidoglycan catabolic process"/>
    <property type="evidence" value="ECO:0007669"/>
    <property type="project" value="InterPro"/>
</dbReference>
<dbReference type="AlphaFoldDB" id="A0A7Y7QGY3"/>
<evidence type="ECO:0000256" key="1">
    <source>
        <dbReference type="ARBA" id="ARBA00010646"/>
    </source>
</evidence>
<dbReference type="GO" id="GO:0016998">
    <property type="term" value="P:cell wall macromolecule catabolic process"/>
    <property type="evidence" value="ECO:0007669"/>
    <property type="project" value="InterPro"/>
</dbReference>
<dbReference type="Gene3D" id="3.20.20.80">
    <property type="entry name" value="Glycosidases"/>
    <property type="match status" value="1"/>
</dbReference>
<evidence type="ECO:0000313" key="4">
    <source>
        <dbReference type="EMBL" id="NVO88956.1"/>
    </source>
</evidence>
<dbReference type="SUPFAM" id="SSF51445">
    <property type="entry name" value="(Trans)glycosidases"/>
    <property type="match status" value="1"/>
</dbReference>
<reference evidence="4 5" key="1">
    <citation type="submission" date="2020-06" db="EMBL/GenBank/DDBJ databases">
        <title>Lactobacillus rhamnosus QC,genome.</title>
        <authorList>
            <person name="Yi H."/>
            <person name="Jin M."/>
        </authorList>
    </citation>
    <scope>NUCLEOTIDE SEQUENCE [LARGE SCALE GENOMIC DNA]</scope>
    <source>
        <strain evidence="4 5">QC</strain>
    </source>
</reference>
<dbReference type="Proteomes" id="UP000542889">
    <property type="component" value="Unassembled WGS sequence"/>
</dbReference>
<comment type="caution">
    <text evidence="4">The sequence shown here is derived from an EMBL/GenBank/DDBJ whole genome shotgun (WGS) entry which is preliminary data.</text>
</comment>
<gene>
    <name evidence="4" type="ORF">HWN39_10745</name>
</gene>
<comment type="similarity">
    <text evidence="1">Belongs to the glycosyl hydrolase 25 family.</text>
</comment>
<organism evidence="4 5">
    <name type="scientific">Lacticaseibacillus rhamnosus</name>
    <name type="common">Lactobacillus rhamnosus</name>
    <dbReference type="NCBI Taxonomy" id="47715"/>
    <lineage>
        <taxon>Bacteria</taxon>
        <taxon>Bacillati</taxon>
        <taxon>Bacillota</taxon>
        <taxon>Bacilli</taxon>
        <taxon>Lactobacillales</taxon>
        <taxon>Lactobacillaceae</taxon>
        <taxon>Lacticaseibacillus</taxon>
    </lineage>
</organism>
<dbReference type="PANTHER" id="PTHR34135:SF1">
    <property type="entry name" value="GLYCOSYL HYDROLASE FAMILY 25"/>
    <property type="match status" value="1"/>
</dbReference>
<dbReference type="InterPro" id="IPR010572">
    <property type="entry name" value="Tail_dom"/>
</dbReference>
<dbReference type="InterPro" id="IPR002053">
    <property type="entry name" value="Glyco_hydro_25"/>
</dbReference>
<dbReference type="GO" id="GO:0016052">
    <property type="term" value="P:carbohydrate catabolic process"/>
    <property type="evidence" value="ECO:0007669"/>
    <property type="project" value="TreeGrafter"/>
</dbReference>
<dbReference type="GO" id="GO:0003796">
    <property type="term" value="F:lysozyme activity"/>
    <property type="evidence" value="ECO:0007669"/>
    <property type="project" value="InterPro"/>
</dbReference>
<dbReference type="Pfam" id="PF06605">
    <property type="entry name" value="Prophage_tail"/>
    <property type="match status" value="1"/>
</dbReference>
<evidence type="ECO:0000256" key="2">
    <source>
        <dbReference type="SAM" id="MobiDB-lite"/>
    </source>
</evidence>
<dbReference type="EMBL" id="JABXWP010000016">
    <property type="protein sequence ID" value="NVO88956.1"/>
    <property type="molecule type" value="Genomic_DNA"/>
</dbReference>
<dbReference type="InterPro" id="IPR017853">
    <property type="entry name" value="GH"/>
</dbReference>
<evidence type="ECO:0000259" key="3">
    <source>
        <dbReference type="Pfam" id="PF06605"/>
    </source>
</evidence>
<accession>A0A7Y7QGY3</accession>
<proteinExistence type="inferred from homology"/>
<dbReference type="RefSeq" id="WP_176818396.1">
    <property type="nucleotide sequence ID" value="NZ_JABXWP010000016.1"/>
</dbReference>
<feature type="domain" description="Tail spike" evidence="3">
    <location>
        <begin position="117"/>
        <end position="370"/>
    </location>
</feature>
<feature type="region of interest" description="Disordered" evidence="2">
    <location>
        <begin position="230"/>
        <end position="255"/>
    </location>
</feature>
<dbReference type="PANTHER" id="PTHR34135">
    <property type="entry name" value="LYSOZYME"/>
    <property type="match status" value="1"/>
</dbReference>
<dbReference type="PROSITE" id="PS51904">
    <property type="entry name" value="GLYCOSYL_HYDROL_F25_2"/>
    <property type="match status" value="1"/>
</dbReference>
<protein>
    <submittedName>
        <fullName evidence="4">Phage tail protein</fullName>
    </submittedName>
</protein>
<sequence length="648" mass="70653">MYRVILKHGLVDENALILSTPYIDGVRMLTATIDYDVTAFPVMTLQILPNHPNYNSFVPYVTFVEVIDDTTHTSVFEGRTATITETMDENGLVSKQVVVNGLLDILHDSIQPFAIYKNMTVQQFLQALINAHNAQVEAEKHFRLGTVTVNDTRYNAYRATDDATTTYDTIQSQLTGMSGGEVRASDQNGQLVLDYEPQISFDGGQIIRLGRNMISLTREWDPTSMATAVKPLGTTQDSSNTNTSDSNNPDYDVTPRLNISSVNGGSLILTDPDLVKAYGTIVKAETYDDVTDANVLKSNGQSVLQQQKPIKQTVQLTALDMADAGVNTGRLLLYGKYRILNSALAFDETLRMVAMTLDLYEPTNSAYTLGDSPLVNEKYLARVAAEAKSLNQINNQLASRLLATTSALKSLADTSKTYQQQIDAIKKQIEEQHGGGSGDSYYSGNIIDVSEFQASIDWSKVVAAGLALAVIRVQDGTTHEDLTYKTNIPAAIKAGANYGVYAMFEGISTGDSATEATNFYNRAKAAIGSGTAPRLWMIDVEGNSMSNMRNGVSAYMDQLNKLGVPDSSIVLYIANDKYDSYNLNVSRAGGIWIPDYGTNDGTIAGASKPAHPYDLWQYTSVGRVSGISTNVDMSTDPSDKFKNSFLSK</sequence>